<organism evidence="2 3">
    <name type="scientific">Franconibacter daqui</name>
    <dbReference type="NCBI Taxonomy" id="2047724"/>
    <lineage>
        <taxon>Bacteria</taxon>
        <taxon>Pseudomonadati</taxon>
        <taxon>Pseudomonadota</taxon>
        <taxon>Gammaproteobacteria</taxon>
        <taxon>Enterobacterales</taxon>
        <taxon>Enterobacteriaceae</taxon>
        <taxon>Franconibacter</taxon>
    </lineage>
</organism>
<dbReference type="EMBL" id="JBEHGX010000001">
    <property type="protein sequence ID" value="MER0124732.1"/>
    <property type="molecule type" value="Genomic_DNA"/>
</dbReference>
<dbReference type="Proteomes" id="UP001447374">
    <property type="component" value="Unassembled WGS sequence"/>
</dbReference>
<sequence length="76" mass="8040">MIMRKMNSADSSLAKLLKRIGIASANLVEALSTGICSVAAFASLFVLEGWGGKLTGFIGFFVLAYLIAWAVDKVKG</sequence>
<accession>A0ABV1PIV7</accession>
<keyword evidence="3" id="KW-1185">Reference proteome</keyword>
<keyword evidence="1" id="KW-1133">Transmembrane helix</keyword>
<reference evidence="2 3" key="1">
    <citation type="submission" date="2024-06" db="EMBL/GenBank/DDBJ databases">
        <title>Fanconibacter daqui strain Q02 whole shotgun sequencing project.</title>
        <authorList>
            <person name="Rodrigues J.W.A."/>
            <person name="Viana L.C."/>
            <person name="Vieira E.C."/>
            <person name="Souza F.O.L."/>
            <person name="Alegria O.C."/>
            <person name="Patroca S."/>
            <person name="Cruz A.C.R."/>
            <person name="Nunes A.R.C."/>
        </authorList>
    </citation>
    <scope>NUCLEOTIDE SEQUENCE [LARGE SCALE GENOMIC DNA]</scope>
    <source>
        <strain evidence="2 3">Q02</strain>
    </source>
</reference>
<protein>
    <submittedName>
        <fullName evidence="2">Uncharacterized protein</fullName>
    </submittedName>
</protein>
<comment type="caution">
    <text evidence="2">The sequence shown here is derived from an EMBL/GenBank/DDBJ whole genome shotgun (WGS) entry which is preliminary data.</text>
</comment>
<proteinExistence type="predicted"/>
<feature type="transmembrane region" description="Helical" evidence="1">
    <location>
        <begin position="20"/>
        <end position="42"/>
    </location>
</feature>
<evidence type="ECO:0000313" key="2">
    <source>
        <dbReference type="EMBL" id="MER0124732.1"/>
    </source>
</evidence>
<name>A0ABV1PIV7_9ENTR</name>
<evidence type="ECO:0000313" key="3">
    <source>
        <dbReference type="Proteomes" id="UP001447374"/>
    </source>
</evidence>
<feature type="transmembrane region" description="Helical" evidence="1">
    <location>
        <begin position="54"/>
        <end position="71"/>
    </location>
</feature>
<gene>
    <name evidence="2" type="ORF">ABQG75_03085</name>
</gene>
<dbReference type="RefSeq" id="WP_325938050.1">
    <property type="nucleotide sequence ID" value="NZ_JALLMW010000001.1"/>
</dbReference>
<keyword evidence="1" id="KW-0812">Transmembrane</keyword>
<evidence type="ECO:0000256" key="1">
    <source>
        <dbReference type="SAM" id="Phobius"/>
    </source>
</evidence>
<keyword evidence="1" id="KW-0472">Membrane</keyword>